<protein>
    <submittedName>
        <fullName evidence="2">Uncharacterized protein</fullName>
    </submittedName>
</protein>
<keyword evidence="3" id="KW-1185">Reference proteome</keyword>
<name>A0A2I0K127_PUNGR</name>
<dbReference type="EMBL" id="PGOL01000980">
    <property type="protein sequence ID" value="PKI62267.1"/>
    <property type="molecule type" value="Genomic_DNA"/>
</dbReference>
<comment type="caution">
    <text evidence="2">The sequence shown here is derived from an EMBL/GenBank/DDBJ whole genome shotgun (WGS) entry which is preliminary data.</text>
</comment>
<gene>
    <name evidence="2" type="ORF">CRG98_017347</name>
</gene>
<proteinExistence type="predicted"/>
<evidence type="ECO:0000313" key="2">
    <source>
        <dbReference type="EMBL" id="PKI62267.1"/>
    </source>
</evidence>
<feature type="region of interest" description="Disordered" evidence="1">
    <location>
        <begin position="165"/>
        <end position="206"/>
    </location>
</feature>
<dbReference type="Proteomes" id="UP000233551">
    <property type="component" value="Unassembled WGS sequence"/>
</dbReference>
<sequence>MSPHANKAIFGSFERFLRRHCRFNVQWCHGLRTHKQSRPELPPDSYPMPVGDLGYTGQSDNAGTKRPPQPPPGSLRSLEPPTLHQNSIGSHRGDVRPETCLVGSVLGRALFCLIFAGLYGSTQVSFCQTTTTATSEGLLGIGSRQPCSKIPSRVTVVMSDPKLVQSGQKFPGRLKRPLETRNGSRKPTAIPKRKEPMVPRPYSGQE</sequence>
<reference evidence="2 3" key="1">
    <citation type="submission" date="2017-11" db="EMBL/GenBank/DDBJ databases">
        <title>De-novo sequencing of pomegranate (Punica granatum L.) genome.</title>
        <authorList>
            <person name="Akparov Z."/>
            <person name="Amiraslanov A."/>
            <person name="Hajiyeva S."/>
            <person name="Abbasov M."/>
            <person name="Kaur K."/>
            <person name="Hamwieh A."/>
            <person name="Solovyev V."/>
            <person name="Salamov A."/>
            <person name="Braich B."/>
            <person name="Kosarev P."/>
            <person name="Mahmoud A."/>
            <person name="Hajiyev E."/>
            <person name="Babayeva S."/>
            <person name="Izzatullayeva V."/>
            <person name="Mammadov A."/>
            <person name="Mammadov A."/>
            <person name="Sharifova S."/>
            <person name="Ojaghi J."/>
            <person name="Eynullazada K."/>
            <person name="Bayramov B."/>
            <person name="Abdulazimova A."/>
            <person name="Shahmuradov I."/>
        </authorList>
    </citation>
    <scope>NUCLEOTIDE SEQUENCE [LARGE SCALE GENOMIC DNA]</scope>
    <source>
        <strain evidence="3">cv. AG2017</strain>
        <tissue evidence="2">Leaf</tissue>
    </source>
</reference>
<organism evidence="2 3">
    <name type="scientific">Punica granatum</name>
    <name type="common">Pomegranate</name>
    <dbReference type="NCBI Taxonomy" id="22663"/>
    <lineage>
        <taxon>Eukaryota</taxon>
        <taxon>Viridiplantae</taxon>
        <taxon>Streptophyta</taxon>
        <taxon>Embryophyta</taxon>
        <taxon>Tracheophyta</taxon>
        <taxon>Spermatophyta</taxon>
        <taxon>Magnoliopsida</taxon>
        <taxon>eudicotyledons</taxon>
        <taxon>Gunneridae</taxon>
        <taxon>Pentapetalae</taxon>
        <taxon>rosids</taxon>
        <taxon>malvids</taxon>
        <taxon>Myrtales</taxon>
        <taxon>Lythraceae</taxon>
        <taxon>Punica</taxon>
    </lineage>
</organism>
<evidence type="ECO:0000256" key="1">
    <source>
        <dbReference type="SAM" id="MobiDB-lite"/>
    </source>
</evidence>
<evidence type="ECO:0000313" key="3">
    <source>
        <dbReference type="Proteomes" id="UP000233551"/>
    </source>
</evidence>
<accession>A0A2I0K127</accession>
<dbReference type="AlphaFoldDB" id="A0A2I0K127"/>
<feature type="region of interest" description="Disordered" evidence="1">
    <location>
        <begin position="36"/>
        <end position="94"/>
    </location>
</feature>